<dbReference type="PIRSF" id="PIRSF017066">
    <property type="entry name" value="FlaD_arch_prd"/>
    <property type="match status" value="1"/>
</dbReference>
<proteinExistence type="predicted"/>
<dbReference type="OrthoDB" id="308199at2157"/>
<feature type="compositionally biased region" description="Low complexity" evidence="3">
    <location>
        <begin position="342"/>
        <end position="353"/>
    </location>
</feature>
<feature type="compositionally biased region" description="Acidic residues" evidence="3">
    <location>
        <begin position="43"/>
        <end position="65"/>
    </location>
</feature>
<feature type="region of interest" description="Disordered" evidence="3">
    <location>
        <begin position="29"/>
        <end position="81"/>
    </location>
</feature>
<sequence length="476" mass="51932">MKFIHLTPAALVFVQLGALAVGMASWLDDDEEGSGDSGGGDEFGGDDEEFDDDFDDEFGSFDDMDGGGGGGAGAQDASVNELEHRIEELETEVSNVASKANTVRSENEQISESVEDVEENVRKLLEIYEMVTRGVNPFVDDVNADAMGGGGGESFGLFDDDEGGGDDAADDDLDADITDADADDFFEDDAFEEGEEMDEGMDDEMEDLDDDVGGFDEEFDDEGDDEMDEFGEFKEEDDGMDEFGEDDGDEEVGGDGTSFAELKEEYESGDADWAEEGEEPPADVEADADETATVETEDSELGFDDSDLEADDEPADEPADATDDKPEDGFEFEDEPEESGVDEAAGAAPAAPGLGFASNGDEPHLSEPPTGYLADVVALEWLDYLLSEFGPKNTVRTLNYYERIGWIGEPVREHLFDYLEGLTDSDYLYREEFGTTDLTMDDHLQSLDYIDELASENIERAIVDRFDDLHRNGIQR</sequence>
<evidence type="ECO:0000256" key="1">
    <source>
        <dbReference type="ARBA" id="ARBA00004618"/>
    </source>
</evidence>
<dbReference type="EMBL" id="LN831302">
    <property type="protein sequence ID" value="CQH54851.1"/>
    <property type="molecule type" value="Genomic_DNA"/>
</dbReference>
<dbReference type="Pfam" id="PF05377">
    <property type="entry name" value="FlaC_arch"/>
    <property type="match status" value="1"/>
</dbReference>
<protein>
    <submittedName>
        <fullName evidence="5">Fla cluster protein FlaCE</fullName>
    </submittedName>
</protein>
<dbReference type="InterPro" id="IPR009205">
    <property type="entry name" value="FlaC_arc"/>
</dbReference>
<dbReference type="PANTHER" id="PTHR40698">
    <property type="entry name" value="FLAGELLA-RELATED PROTEIN E-RELATED-RELATED"/>
    <property type="match status" value="1"/>
</dbReference>
<keyword evidence="2" id="KW-0974">Archaeal flagellum</keyword>
<comment type="subcellular location">
    <subcellularLocation>
        <location evidence="1">Archaeal flagellum</location>
    </subcellularLocation>
</comment>
<evidence type="ECO:0000313" key="6">
    <source>
        <dbReference type="Proteomes" id="UP000066737"/>
    </source>
</evidence>
<dbReference type="Proteomes" id="UP000066737">
    <property type="component" value="Chromosome I"/>
</dbReference>
<feature type="compositionally biased region" description="Acidic residues" evidence="3">
    <location>
        <begin position="329"/>
        <end position="341"/>
    </location>
</feature>
<evidence type="ECO:0000259" key="4">
    <source>
        <dbReference type="Pfam" id="PF04659"/>
    </source>
</evidence>
<accession>A0A0U5H266</accession>
<feature type="region of interest" description="Disordered" evidence="3">
    <location>
        <begin position="148"/>
        <end position="368"/>
    </location>
</feature>
<name>A0A0U5H266_9EURY</name>
<evidence type="ECO:0000256" key="3">
    <source>
        <dbReference type="SAM" id="MobiDB-lite"/>
    </source>
</evidence>
<dbReference type="InterPro" id="IPR016682">
    <property type="entry name" value="FlaD_prd_arc"/>
</dbReference>
<feature type="domain" description="Archaeal flagella protein FlaD/E" evidence="4">
    <location>
        <begin position="361"/>
        <end position="454"/>
    </location>
</feature>
<feature type="compositionally biased region" description="Acidic residues" evidence="3">
    <location>
        <begin position="267"/>
        <end position="321"/>
    </location>
</feature>
<dbReference type="STRING" id="1407499.HHUB_2137"/>
<dbReference type="GeneID" id="26658800"/>
<dbReference type="Pfam" id="PF04659">
    <property type="entry name" value="Arch_fla_DE"/>
    <property type="match status" value="1"/>
</dbReference>
<dbReference type="GO" id="GO:0097588">
    <property type="term" value="P:archaeal or bacterial-type flagellum-dependent cell motility"/>
    <property type="evidence" value="ECO:0007669"/>
    <property type="project" value="InterPro"/>
</dbReference>
<gene>
    <name evidence="5" type="primary">flaCE</name>
    <name evidence="5" type="ORF">HHUB_2137</name>
</gene>
<evidence type="ECO:0000313" key="5">
    <source>
        <dbReference type="EMBL" id="CQH54851.1"/>
    </source>
</evidence>
<keyword evidence="6" id="KW-1185">Reference proteome</keyword>
<dbReference type="GO" id="GO:0097589">
    <property type="term" value="C:archaeal-type flagellum"/>
    <property type="evidence" value="ECO:0007669"/>
    <property type="project" value="UniProtKB-SubCell"/>
</dbReference>
<dbReference type="Gene3D" id="1.10.287.950">
    <property type="entry name" value="Methyl-accepting chemotaxis protein"/>
    <property type="match status" value="1"/>
</dbReference>
<evidence type="ECO:0000256" key="2">
    <source>
        <dbReference type="ARBA" id="ARBA00022440"/>
    </source>
</evidence>
<dbReference type="RefSeq" id="WP_059056575.1">
    <property type="nucleotide sequence ID" value="NZ_CEML01000002.1"/>
</dbReference>
<dbReference type="InterPro" id="IPR052494">
    <property type="entry name" value="Flagella_assembly_related"/>
</dbReference>
<dbReference type="KEGG" id="hhb:Hhub_2137"/>
<organism evidence="5 6">
    <name type="scientific">Halobacterium hubeiense</name>
    <dbReference type="NCBI Taxonomy" id="1407499"/>
    <lineage>
        <taxon>Archaea</taxon>
        <taxon>Methanobacteriati</taxon>
        <taxon>Methanobacteriota</taxon>
        <taxon>Stenosarchaea group</taxon>
        <taxon>Halobacteria</taxon>
        <taxon>Halobacteriales</taxon>
        <taxon>Halobacteriaceae</taxon>
        <taxon>Halobacterium</taxon>
    </lineage>
</organism>
<dbReference type="InterPro" id="IPR006752">
    <property type="entry name" value="Arch_fla_DE"/>
</dbReference>
<reference evidence="6" key="1">
    <citation type="journal article" date="2016" name="Environ. Microbiol.">
        <title>The complete genome of a viable archaeum isolated from 123-million-year-old rock salt.</title>
        <authorList>
            <person name="Jaakkola S.T."/>
            <person name="Pfeiffer F."/>
            <person name="Ravantti J.J."/>
            <person name="Guo Q."/>
            <person name="Liu Y."/>
            <person name="Chen X."/>
            <person name="Ma H."/>
            <person name="Yang C."/>
            <person name="Oksanen H.M."/>
            <person name="Bamford D.H."/>
        </authorList>
    </citation>
    <scope>NUCLEOTIDE SEQUENCE</scope>
    <source>
        <strain evidence="6">JI20-1</strain>
    </source>
</reference>
<dbReference type="PANTHER" id="PTHR40698:SF1">
    <property type="entry name" value="FLAGELLA-RELATED PROTEIN D-RELATED"/>
    <property type="match status" value="1"/>
</dbReference>
<feature type="compositionally biased region" description="Acidic residues" evidence="3">
    <location>
        <begin position="158"/>
        <end position="253"/>
    </location>
</feature>
<dbReference type="AlphaFoldDB" id="A0A0U5H266"/>